<accession>A0A1M6FCG9</accession>
<evidence type="ECO:0000313" key="2">
    <source>
        <dbReference type="Proteomes" id="UP000184543"/>
    </source>
</evidence>
<dbReference type="AlphaFoldDB" id="A0A1M6FCG9"/>
<sequence>MKKYLIPLLSLLFLSACEDVVEIDTPTEAPRLFVDGVIRIDAAMPSTTVSIKVGLTSSFFESTESAAGAEVIIRNESYTGTDVSDENFMVLSENFPGVYEGTKNTDFFTTGELQLTIGYDDQVYSATTSYVPAVPIDKLEQGDGSLFTGDEIEIVVAFTDAPERDDYYLFDFDFNEYLVTEDAFYQGQTFEFSYFYDDGVDSGREISISLIGVDHSLFNYMNQVIVQAGAEQGPFQTPSATVRGNIINITDPENIDGQNNFALGYFAVCQTYTKTITIE</sequence>
<dbReference type="EMBL" id="FQYU01000002">
    <property type="protein sequence ID" value="SHI95343.1"/>
    <property type="molecule type" value="Genomic_DNA"/>
</dbReference>
<dbReference type="OrthoDB" id="1430047at2"/>
<dbReference type="Proteomes" id="UP000184543">
    <property type="component" value="Unassembled WGS sequence"/>
</dbReference>
<proteinExistence type="predicted"/>
<dbReference type="RefSeq" id="WP_072990953.1">
    <property type="nucleotide sequence ID" value="NZ_FQYU01000002.1"/>
</dbReference>
<evidence type="ECO:0000313" key="1">
    <source>
        <dbReference type="EMBL" id="SHI95343.1"/>
    </source>
</evidence>
<name>A0A1M6FCG9_9FLAO</name>
<gene>
    <name evidence="1" type="ORF">SAMN04488513_102377</name>
</gene>
<dbReference type="STRING" id="192903.SAMN04488513_102377"/>
<dbReference type="PROSITE" id="PS51257">
    <property type="entry name" value="PROKAR_LIPOPROTEIN"/>
    <property type="match status" value="1"/>
</dbReference>
<evidence type="ECO:0008006" key="3">
    <source>
        <dbReference type="Google" id="ProtNLM"/>
    </source>
</evidence>
<protein>
    <recommendedName>
        <fullName evidence="3">DUF4249 domain-containing protein</fullName>
    </recommendedName>
</protein>
<keyword evidence="2" id="KW-1185">Reference proteome</keyword>
<dbReference type="InterPro" id="IPR025345">
    <property type="entry name" value="DUF4249"/>
</dbReference>
<reference evidence="2" key="1">
    <citation type="submission" date="2016-11" db="EMBL/GenBank/DDBJ databases">
        <authorList>
            <person name="Varghese N."/>
            <person name="Submissions S."/>
        </authorList>
    </citation>
    <scope>NUCLEOTIDE SEQUENCE [LARGE SCALE GENOMIC DNA]</scope>
    <source>
        <strain evidence="2">DSM 19858</strain>
    </source>
</reference>
<organism evidence="1 2">
    <name type="scientific">Pseudozobellia thermophila</name>
    <dbReference type="NCBI Taxonomy" id="192903"/>
    <lineage>
        <taxon>Bacteria</taxon>
        <taxon>Pseudomonadati</taxon>
        <taxon>Bacteroidota</taxon>
        <taxon>Flavobacteriia</taxon>
        <taxon>Flavobacteriales</taxon>
        <taxon>Flavobacteriaceae</taxon>
        <taxon>Pseudozobellia</taxon>
    </lineage>
</organism>
<dbReference type="Pfam" id="PF14054">
    <property type="entry name" value="DUF4249"/>
    <property type="match status" value="1"/>
</dbReference>